<feature type="region of interest" description="Disordered" evidence="1">
    <location>
        <begin position="97"/>
        <end position="146"/>
    </location>
</feature>
<evidence type="ECO:0000256" key="1">
    <source>
        <dbReference type="SAM" id="MobiDB-lite"/>
    </source>
</evidence>
<comment type="caution">
    <text evidence="2">The sequence shown here is derived from an EMBL/GenBank/DDBJ whole genome shotgun (WGS) entry which is preliminary data.</text>
</comment>
<feature type="compositionally biased region" description="Basic and acidic residues" evidence="1">
    <location>
        <begin position="336"/>
        <end position="346"/>
    </location>
</feature>
<name>A0ABR0BNP7_PURLI</name>
<dbReference type="EMBL" id="JAWRVI010000048">
    <property type="protein sequence ID" value="KAK4084956.1"/>
    <property type="molecule type" value="Genomic_DNA"/>
</dbReference>
<feature type="compositionally biased region" description="Basic and acidic residues" evidence="1">
    <location>
        <begin position="42"/>
        <end position="52"/>
    </location>
</feature>
<feature type="region of interest" description="Disordered" evidence="1">
    <location>
        <begin position="434"/>
        <end position="476"/>
    </location>
</feature>
<feature type="compositionally biased region" description="Polar residues" evidence="1">
    <location>
        <begin position="186"/>
        <end position="201"/>
    </location>
</feature>
<feature type="compositionally biased region" description="Low complexity" evidence="1">
    <location>
        <begin position="322"/>
        <end position="331"/>
    </location>
</feature>
<organism evidence="2 3">
    <name type="scientific">Purpureocillium lilacinum</name>
    <name type="common">Paecilomyces lilacinus</name>
    <dbReference type="NCBI Taxonomy" id="33203"/>
    <lineage>
        <taxon>Eukaryota</taxon>
        <taxon>Fungi</taxon>
        <taxon>Dikarya</taxon>
        <taxon>Ascomycota</taxon>
        <taxon>Pezizomycotina</taxon>
        <taxon>Sordariomycetes</taxon>
        <taxon>Hypocreomycetidae</taxon>
        <taxon>Hypocreales</taxon>
        <taxon>Ophiocordycipitaceae</taxon>
        <taxon>Purpureocillium</taxon>
    </lineage>
</organism>
<evidence type="ECO:0000313" key="3">
    <source>
        <dbReference type="Proteomes" id="UP001287286"/>
    </source>
</evidence>
<proteinExistence type="predicted"/>
<dbReference type="Proteomes" id="UP001287286">
    <property type="component" value="Unassembled WGS sequence"/>
</dbReference>
<evidence type="ECO:0000313" key="2">
    <source>
        <dbReference type="EMBL" id="KAK4084956.1"/>
    </source>
</evidence>
<gene>
    <name evidence="2" type="ORF">Purlil1_9991</name>
</gene>
<accession>A0ABR0BNP7</accession>
<feature type="region of interest" description="Disordered" evidence="1">
    <location>
        <begin position="214"/>
        <end position="261"/>
    </location>
</feature>
<sequence>MDRDGDGRASEYVVLGDVVLGVREVVSEYEGVTIIWESDGREGGRARKEQIRGRTPSRVGRPEEVGGYYTRAQIDLDRAFSWGVDEKVEAVVVVVEEEEEQDGRTEEWRELEGTRRGREEAVGRSRGGAEASGPVQGLSGPRGRHLWRSYTTGSRWPELLGGSTGWCASSLESPHSPGPAGRPSMEHSTAQHSTAQRSTAPCSIPSCRTLAVQAVQVSSASTARRVPLPQHPPPTSLSPSSGSPSMDGHRRPNPRQAVLARGAARAHLYLTSSNPWRAASYQTQAIDRRPHEGACFAPRESRAAAAWGETTTFSPRQRRPRPQSSPVCSPSRLRHTSRDPYKDHKAAGKPKTASGSTRDSGPVPMLADVADGRAAPLQRHGRHACPGASAQAQVSRRGELPREGTLPTRNCTETDRRVRQWGWRGSRLTSLLADGGARDAQHCSQPALHFGRQPSARPRGPSPRRSRASTSTSTARLRRVLRAREETKKVTMDSQKRKGDESHVGYVSLAPLWQRGDAWPPPPPSSTVAVRWLSFMSQMRECSRCPDPISRFRRDG</sequence>
<feature type="region of interest" description="Disordered" evidence="1">
    <location>
        <begin position="167"/>
        <end position="202"/>
    </location>
</feature>
<feature type="compositionally biased region" description="Basic and acidic residues" evidence="1">
    <location>
        <begin position="102"/>
        <end position="123"/>
    </location>
</feature>
<protein>
    <submittedName>
        <fullName evidence="2">Uncharacterized protein</fullName>
    </submittedName>
</protein>
<feature type="region of interest" description="Disordered" evidence="1">
    <location>
        <begin position="290"/>
        <end position="413"/>
    </location>
</feature>
<reference evidence="2 3" key="1">
    <citation type="journal article" date="2024" name="Microbiol. Resour. Announc.">
        <title>Genome annotations for the ascomycete fungi Trichoderma harzianum, Trichoderma aggressivum, and Purpureocillium lilacinum.</title>
        <authorList>
            <person name="Beijen E.P.W."/>
            <person name="Ohm R.A."/>
        </authorList>
    </citation>
    <scope>NUCLEOTIDE SEQUENCE [LARGE SCALE GENOMIC DNA]</scope>
    <source>
        <strain evidence="2 3">CBS 150709</strain>
    </source>
</reference>
<feature type="region of interest" description="Disordered" evidence="1">
    <location>
        <begin position="42"/>
        <end position="63"/>
    </location>
</feature>
<keyword evidence="3" id="KW-1185">Reference proteome</keyword>